<comment type="subcellular location">
    <subcellularLocation>
        <location evidence="1">Membrane</location>
        <topology evidence="1">Multi-pass membrane protein</topology>
    </subcellularLocation>
</comment>
<dbReference type="PANTHER" id="PTHR42770:SF7">
    <property type="entry name" value="MEMBRANE PROTEIN"/>
    <property type="match status" value="1"/>
</dbReference>
<name>A0A0P8A3E3_9EURY</name>
<feature type="transmembrane region" description="Helical" evidence="5">
    <location>
        <begin position="123"/>
        <end position="140"/>
    </location>
</feature>
<proteinExistence type="predicted"/>
<dbReference type="PIRSF" id="PIRSF006060">
    <property type="entry name" value="AA_transporter"/>
    <property type="match status" value="1"/>
</dbReference>
<protein>
    <submittedName>
        <fullName evidence="7">Amino acid transporter</fullName>
    </submittedName>
</protein>
<accession>A0A0P8A3E3</accession>
<dbReference type="AlphaFoldDB" id="A0A0P8A3E3"/>
<feature type="transmembrane region" description="Helical" evidence="5">
    <location>
        <begin position="36"/>
        <end position="57"/>
    </location>
</feature>
<feature type="transmembrane region" description="Helical" evidence="5">
    <location>
        <begin position="152"/>
        <end position="173"/>
    </location>
</feature>
<dbReference type="Pfam" id="PF00324">
    <property type="entry name" value="AA_permease"/>
    <property type="match status" value="1"/>
</dbReference>
<reference evidence="7 8" key="1">
    <citation type="submission" date="2015-09" db="EMBL/GenBank/DDBJ databases">
        <title>A metagenomics-based metabolic model of nitrate-dependent anaerobic oxidation of methane by Methanoperedens-like archaea.</title>
        <authorList>
            <person name="Arshad A."/>
            <person name="Speth D.R."/>
            <person name="De Graaf R.M."/>
            <person name="Op Den Camp H.J."/>
            <person name="Jetten M.S."/>
            <person name="Welte C.U."/>
        </authorList>
    </citation>
    <scope>NUCLEOTIDE SEQUENCE [LARGE SCALE GENOMIC DNA]</scope>
</reference>
<feature type="transmembrane region" description="Helical" evidence="5">
    <location>
        <begin position="185"/>
        <end position="206"/>
    </location>
</feature>
<feature type="transmembrane region" description="Helical" evidence="5">
    <location>
        <begin position="409"/>
        <end position="426"/>
    </location>
</feature>
<feature type="transmembrane region" description="Helical" evidence="5">
    <location>
        <begin position="7"/>
        <end position="30"/>
    </location>
</feature>
<dbReference type="PANTHER" id="PTHR42770">
    <property type="entry name" value="AMINO ACID TRANSPORTER-RELATED"/>
    <property type="match status" value="1"/>
</dbReference>
<comment type="caution">
    <text evidence="7">The sequence shown here is derived from an EMBL/GenBank/DDBJ whole genome shotgun (WGS) entry which is preliminary data.</text>
</comment>
<dbReference type="PATRIC" id="fig|1719120.3.peg.3038"/>
<dbReference type="InterPro" id="IPR004841">
    <property type="entry name" value="AA-permease/SLC12A_dom"/>
</dbReference>
<evidence type="ECO:0000256" key="1">
    <source>
        <dbReference type="ARBA" id="ARBA00004141"/>
    </source>
</evidence>
<dbReference type="Gene3D" id="1.20.1740.10">
    <property type="entry name" value="Amino acid/polyamine transporter I"/>
    <property type="match status" value="1"/>
</dbReference>
<dbReference type="GO" id="GO:0016020">
    <property type="term" value="C:membrane"/>
    <property type="evidence" value="ECO:0007669"/>
    <property type="project" value="UniProtKB-SubCell"/>
</dbReference>
<keyword evidence="3 5" id="KW-1133">Transmembrane helix</keyword>
<dbReference type="GO" id="GO:0055085">
    <property type="term" value="P:transmembrane transport"/>
    <property type="evidence" value="ECO:0007669"/>
    <property type="project" value="InterPro"/>
</dbReference>
<dbReference type="EMBL" id="LKCM01000216">
    <property type="protein sequence ID" value="KPQ42656.1"/>
    <property type="molecule type" value="Genomic_DNA"/>
</dbReference>
<feature type="transmembrane region" description="Helical" evidence="5">
    <location>
        <begin position="385"/>
        <end position="403"/>
    </location>
</feature>
<evidence type="ECO:0000256" key="3">
    <source>
        <dbReference type="ARBA" id="ARBA00022989"/>
    </source>
</evidence>
<feature type="transmembrane region" description="Helical" evidence="5">
    <location>
        <begin position="347"/>
        <end position="365"/>
    </location>
</feature>
<keyword evidence="2 5" id="KW-0812">Transmembrane</keyword>
<evidence type="ECO:0000313" key="7">
    <source>
        <dbReference type="EMBL" id="KPQ42656.1"/>
    </source>
</evidence>
<dbReference type="InterPro" id="IPR050367">
    <property type="entry name" value="APC_superfamily"/>
</dbReference>
<feature type="transmembrane region" description="Helical" evidence="5">
    <location>
        <begin position="96"/>
        <end position="117"/>
    </location>
</feature>
<evidence type="ECO:0000256" key="5">
    <source>
        <dbReference type="SAM" id="Phobius"/>
    </source>
</evidence>
<evidence type="ECO:0000313" key="8">
    <source>
        <dbReference type="Proteomes" id="UP000050360"/>
    </source>
</evidence>
<feature type="transmembrane region" description="Helical" evidence="5">
    <location>
        <begin position="273"/>
        <end position="302"/>
    </location>
</feature>
<feature type="transmembrane region" description="Helical" evidence="5">
    <location>
        <begin position="227"/>
        <end position="253"/>
    </location>
</feature>
<sequence>MPQLKRSLGLLGATNVSIGAIIGAGIFVLSGVASGIAGPAVILSFMIAGATAFLTALSSAELSSFITEAGGSYIYADKAFGKFWGFLVGWTKSFDYIVGASAVSIGFATYFTYFIGIPAMQNVIIIVGAALPLLFMLLNLKGTKEASSANNLLVILKVTALVLFIIVGGFFIFSSGDYSNYHPFFPRGFAGMLSGAAIIFFAFIGFNTVTVLSEEIKNPEKTVPRAIMLAFGVSTLLYIGVSAVEVGLLNWKIIGTSSAPLEVSMRVATNNFFLLKFISISALFATASVVMASILGGSRALFAMARQHVIPLSLARVSKNGVPFFTVLITGVVIALIVIVTRGNLEWLASVFNFGTLLTFFFINLSAVRLRQKMPYADRTFKIPLYPVPPVLGLLFCFILALYLNLNAIMFAGAWIAIGMMAYYYNKKRKKTGYE</sequence>
<gene>
    <name evidence="7" type="ORF">MPEBLZ_02785</name>
</gene>
<evidence type="ECO:0000256" key="4">
    <source>
        <dbReference type="ARBA" id="ARBA00023136"/>
    </source>
</evidence>
<dbReference type="Proteomes" id="UP000050360">
    <property type="component" value="Unassembled WGS sequence"/>
</dbReference>
<feature type="domain" description="Amino acid permease/ SLC12A" evidence="6">
    <location>
        <begin position="16"/>
        <end position="424"/>
    </location>
</feature>
<keyword evidence="4 5" id="KW-0472">Membrane</keyword>
<organism evidence="7 8">
    <name type="scientific">Candidatus Methanoperedens nitratireducens</name>
    <dbReference type="NCBI Taxonomy" id="1392998"/>
    <lineage>
        <taxon>Archaea</taxon>
        <taxon>Methanobacteriati</taxon>
        <taxon>Methanobacteriota</taxon>
        <taxon>Stenosarchaea group</taxon>
        <taxon>Methanomicrobia</taxon>
        <taxon>Methanosarcinales</taxon>
        <taxon>ANME-2 cluster</taxon>
        <taxon>Candidatus Methanoperedentaceae</taxon>
        <taxon>Candidatus Methanoperedens</taxon>
    </lineage>
</organism>
<evidence type="ECO:0000259" key="6">
    <source>
        <dbReference type="Pfam" id="PF00324"/>
    </source>
</evidence>
<feature type="transmembrane region" description="Helical" evidence="5">
    <location>
        <begin position="322"/>
        <end position="341"/>
    </location>
</feature>
<evidence type="ECO:0000256" key="2">
    <source>
        <dbReference type="ARBA" id="ARBA00022692"/>
    </source>
</evidence>